<protein>
    <recommendedName>
        <fullName evidence="2">Protein kinase domain-containing protein</fullName>
    </recommendedName>
</protein>
<keyword evidence="1" id="KW-0812">Transmembrane</keyword>
<evidence type="ECO:0000259" key="2">
    <source>
        <dbReference type="PROSITE" id="PS50011"/>
    </source>
</evidence>
<feature type="domain" description="Protein kinase" evidence="2">
    <location>
        <begin position="204"/>
        <end position="573"/>
    </location>
</feature>
<gene>
    <name evidence="3" type="ORF">BLNAU_6823</name>
</gene>
<dbReference type="SUPFAM" id="SSF56112">
    <property type="entry name" value="Protein kinase-like (PK-like)"/>
    <property type="match status" value="1"/>
</dbReference>
<dbReference type="Gene3D" id="1.10.510.10">
    <property type="entry name" value="Transferase(Phosphotransferase) domain 1"/>
    <property type="match status" value="1"/>
</dbReference>
<evidence type="ECO:0000313" key="3">
    <source>
        <dbReference type="EMBL" id="KAK2958119.1"/>
    </source>
</evidence>
<evidence type="ECO:0000256" key="1">
    <source>
        <dbReference type="SAM" id="Phobius"/>
    </source>
</evidence>
<keyword evidence="1" id="KW-0472">Membrane</keyword>
<evidence type="ECO:0000313" key="4">
    <source>
        <dbReference type="Proteomes" id="UP001281761"/>
    </source>
</evidence>
<dbReference type="InterPro" id="IPR001245">
    <property type="entry name" value="Ser-Thr/Tyr_kinase_cat_dom"/>
</dbReference>
<comment type="caution">
    <text evidence="3">The sequence shown here is derived from an EMBL/GenBank/DDBJ whole genome shotgun (WGS) entry which is preliminary data.</text>
</comment>
<dbReference type="Pfam" id="PF07714">
    <property type="entry name" value="PK_Tyr_Ser-Thr"/>
    <property type="match status" value="1"/>
</dbReference>
<accession>A0ABQ9Y379</accession>
<dbReference type="PROSITE" id="PS50011">
    <property type="entry name" value="PROTEIN_KINASE_DOM"/>
    <property type="match status" value="1"/>
</dbReference>
<dbReference type="Proteomes" id="UP001281761">
    <property type="component" value="Unassembled WGS sequence"/>
</dbReference>
<sequence>MPVSQNDDKDDEDELICSWTTGLIKINKTPTTFRSSLFYHLSHGAITANGSLLSLINTNMSSNGVRHQTFTSARQNIRCSSGEVRIDDESTTNEENESLWISTDNCVVKKGSELVASGLFVPKLDLEKTKSVSNKNKSLSIDLVGSMLIPCNLFLLISEVGSSSSSEGLRIELTPSKFGWKNESSISVSLSSTELDKLNRTSGWNGTLVFGDGSNTNWFVVKLSMADERKALMKQAMKWMIPLIAGCVVALLLIIIIVVLLRRRSSKAKEKESLLKQEQAEMNDISPEKLEDFDKLLIPPSSIVAAEGSVGDLARADASIRDHPEVQQTFPLGTDYIIPASGEPSMSVLSKPSGPGGVKRGDTLYNRLHSAQKRPIDKMGIAQQIMRKLVGLHRQDPTLSVLTMFSSHSVVFREDGEVEIALDVRETMGQTRSQTQRTQTCQDGQRTENMTHTEGERKNEQFELLRWRAPETVVSEGEEGQKVDSGAAAVFSLGLVLFEIETGQVPFGEMDALNASRQLKTGIPPKLSLVGDVGLREVIVSCLQVKGKDRPLLGEMEEKLKSVEFSSGSAVFFDAAQ</sequence>
<name>A0ABQ9Y379_9EUKA</name>
<dbReference type="InterPro" id="IPR011009">
    <property type="entry name" value="Kinase-like_dom_sf"/>
</dbReference>
<organism evidence="3 4">
    <name type="scientific">Blattamonas nauphoetae</name>
    <dbReference type="NCBI Taxonomy" id="2049346"/>
    <lineage>
        <taxon>Eukaryota</taxon>
        <taxon>Metamonada</taxon>
        <taxon>Preaxostyla</taxon>
        <taxon>Oxymonadida</taxon>
        <taxon>Blattamonas</taxon>
    </lineage>
</organism>
<dbReference type="InterPro" id="IPR000719">
    <property type="entry name" value="Prot_kinase_dom"/>
</dbReference>
<dbReference type="EMBL" id="JARBJD010000040">
    <property type="protein sequence ID" value="KAK2958119.1"/>
    <property type="molecule type" value="Genomic_DNA"/>
</dbReference>
<feature type="transmembrane region" description="Helical" evidence="1">
    <location>
        <begin position="239"/>
        <end position="261"/>
    </location>
</feature>
<reference evidence="3 4" key="1">
    <citation type="journal article" date="2022" name="bioRxiv">
        <title>Genomics of Preaxostyla Flagellates Illuminates Evolutionary Transitions and the Path Towards Mitochondrial Loss.</title>
        <authorList>
            <person name="Novak L.V.F."/>
            <person name="Treitli S.C."/>
            <person name="Pyrih J."/>
            <person name="Halakuc P."/>
            <person name="Pipaliya S.V."/>
            <person name="Vacek V."/>
            <person name="Brzon O."/>
            <person name="Soukal P."/>
            <person name="Eme L."/>
            <person name="Dacks J.B."/>
            <person name="Karnkowska A."/>
            <person name="Elias M."/>
            <person name="Hampl V."/>
        </authorList>
    </citation>
    <scope>NUCLEOTIDE SEQUENCE [LARGE SCALE GENOMIC DNA]</scope>
    <source>
        <strain evidence="3">NAU3</strain>
        <tissue evidence="3">Gut</tissue>
    </source>
</reference>
<proteinExistence type="predicted"/>
<keyword evidence="4" id="KW-1185">Reference proteome</keyword>
<keyword evidence="1" id="KW-1133">Transmembrane helix</keyword>